<dbReference type="EMBL" id="JAOPJF010000020">
    <property type="protein sequence ID" value="KAK1145967.1"/>
    <property type="molecule type" value="Genomic_DNA"/>
</dbReference>
<proteinExistence type="predicted"/>
<accession>A0ACC3B647</accession>
<protein>
    <submittedName>
        <fullName evidence="1">Uncharacterized protein</fullName>
    </submittedName>
</protein>
<gene>
    <name evidence="1" type="ORF">N8T08_003615</name>
</gene>
<evidence type="ECO:0000313" key="2">
    <source>
        <dbReference type="Proteomes" id="UP001177260"/>
    </source>
</evidence>
<reference evidence="1 2" key="1">
    <citation type="journal article" date="2023" name="ACS Omega">
        <title>Identification of the Neoaspergillic Acid Biosynthesis Gene Cluster by Establishing an In Vitro CRISPR-Ribonucleoprotein Genetic System in Aspergillus melleus.</title>
        <authorList>
            <person name="Yuan B."/>
            <person name="Grau M.F."/>
            <person name="Murata R.M."/>
            <person name="Torok T."/>
            <person name="Venkateswaran K."/>
            <person name="Stajich J.E."/>
            <person name="Wang C.C.C."/>
        </authorList>
    </citation>
    <scope>NUCLEOTIDE SEQUENCE [LARGE SCALE GENOMIC DNA]</scope>
    <source>
        <strain evidence="1 2">IMV 1140</strain>
    </source>
</reference>
<evidence type="ECO:0000313" key="1">
    <source>
        <dbReference type="EMBL" id="KAK1145967.1"/>
    </source>
</evidence>
<sequence>MPPPKPTYGLNLPNKKPPGALGQKRKKTIFDDSDSDNETTQDQDGAVEIGTIGGLNEEPQALTSPAPSGLSIKPKSSTSSQPPPPKRKVPFNGASGSGKPNVKPLSKKSIFADDDDEGEDGGNKEEQLGSGPGNSGTYGLNTAQGKTQKQDTKAYTNLSALHSSRKHAQEASELDPSIYSYDAVYESLHAKPEKSKAAEQGSGDVPRYMTSLLRSAEIRKRDQLRARDRLLAKEREAEGDEFADKEKFVTSAYKAQQEELRKVEEEEAERERQEEERRRQNGGSGMIGFYRDVLSRGEERHEAAVKAAEETARKVQAGEVPAETDNESKDKTEAQKAAELNERGARIAVNEEGQVVDKRQLLSAGLNVAPKPKGQGEAAAAKTARPAARPRFDSGQQSGGRAGQRARQTEMIAAQLEAQARQEEEAEAARQKEIAERSRSQKTATDVSSAKERYLARKREREAAAKGGASS</sequence>
<comment type="caution">
    <text evidence="1">The sequence shown here is derived from an EMBL/GenBank/DDBJ whole genome shotgun (WGS) entry which is preliminary data.</text>
</comment>
<name>A0ACC3B647_9EURO</name>
<dbReference type="Proteomes" id="UP001177260">
    <property type="component" value="Unassembled WGS sequence"/>
</dbReference>
<organism evidence="1 2">
    <name type="scientific">Aspergillus melleus</name>
    <dbReference type="NCBI Taxonomy" id="138277"/>
    <lineage>
        <taxon>Eukaryota</taxon>
        <taxon>Fungi</taxon>
        <taxon>Dikarya</taxon>
        <taxon>Ascomycota</taxon>
        <taxon>Pezizomycotina</taxon>
        <taxon>Eurotiomycetes</taxon>
        <taxon>Eurotiomycetidae</taxon>
        <taxon>Eurotiales</taxon>
        <taxon>Aspergillaceae</taxon>
        <taxon>Aspergillus</taxon>
        <taxon>Aspergillus subgen. Circumdati</taxon>
    </lineage>
</organism>
<keyword evidence="2" id="KW-1185">Reference proteome</keyword>